<comment type="caution">
    <text evidence="2">The sequence shown here is derived from an EMBL/GenBank/DDBJ whole genome shotgun (WGS) entry which is preliminary data.</text>
</comment>
<dbReference type="InterPro" id="IPR000595">
    <property type="entry name" value="cNMP-bd_dom"/>
</dbReference>
<sequence>MIDVDVIDRMAALAAVAPFDRLTEHELLMVAQHVRPRHFEGGAMLIEQGHVADMLYVATDGWAMAETARAPALFDAASLLFTLPVAYDYRAGPDGLDALCLAKPHIFTIARECPDFIVGLIDIEALVR</sequence>
<feature type="domain" description="Cyclic nucleotide-binding" evidence="1">
    <location>
        <begin position="18"/>
        <end position="61"/>
    </location>
</feature>
<dbReference type="PROSITE" id="PS50042">
    <property type="entry name" value="CNMP_BINDING_3"/>
    <property type="match status" value="1"/>
</dbReference>
<gene>
    <name evidence="2" type="ORF">CDQ91_05085</name>
</gene>
<evidence type="ECO:0000313" key="3">
    <source>
        <dbReference type="Proteomes" id="UP000197097"/>
    </source>
</evidence>
<reference evidence="2 3" key="1">
    <citation type="journal article" date="2002" name="Int. J. Syst. Evol. Microbiol.">
        <title>Sphingopyxis witflariensis sp. nov., isolated from activated sludge.</title>
        <authorList>
            <person name="Kampfer P."/>
            <person name="Witzenberger R."/>
            <person name="Denner E.B."/>
            <person name="Busse H.J."/>
            <person name="Neef A."/>
        </authorList>
    </citation>
    <scope>NUCLEOTIDE SEQUENCE [LARGE SCALE GENOMIC DNA]</scope>
    <source>
        <strain evidence="2 3">DSM 14551</strain>
    </source>
</reference>
<dbReference type="OrthoDB" id="7509543at2"/>
<keyword evidence="3" id="KW-1185">Reference proteome</keyword>
<dbReference type="AlphaFoldDB" id="A0A246K567"/>
<accession>A0A246K567</accession>
<dbReference type="CDD" id="cd00038">
    <property type="entry name" value="CAP_ED"/>
    <property type="match status" value="1"/>
</dbReference>
<dbReference type="Proteomes" id="UP000197097">
    <property type="component" value="Unassembled WGS sequence"/>
</dbReference>
<dbReference type="Gene3D" id="2.60.120.10">
    <property type="entry name" value="Jelly Rolls"/>
    <property type="match status" value="1"/>
</dbReference>
<proteinExistence type="predicted"/>
<evidence type="ECO:0000313" key="2">
    <source>
        <dbReference type="EMBL" id="OWR00148.1"/>
    </source>
</evidence>
<dbReference type="InterPro" id="IPR014710">
    <property type="entry name" value="RmlC-like_jellyroll"/>
</dbReference>
<dbReference type="RefSeq" id="WP_088471639.1">
    <property type="nucleotide sequence ID" value="NZ_NISJ01000002.1"/>
</dbReference>
<evidence type="ECO:0000259" key="1">
    <source>
        <dbReference type="PROSITE" id="PS50042"/>
    </source>
</evidence>
<dbReference type="SUPFAM" id="SSF51206">
    <property type="entry name" value="cAMP-binding domain-like"/>
    <property type="match status" value="1"/>
</dbReference>
<dbReference type="InterPro" id="IPR018490">
    <property type="entry name" value="cNMP-bd_dom_sf"/>
</dbReference>
<name>A0A246K567_9SPHN</name>
<protein>
    <submittedName>
        <fullName evidence="2">Crp/Fnr family transcriptional regulator</fullName>
    </submittedName>
</protein>
<organism evidence="2 3">
    <name type="scientific">Sphingopyxis witflariensis</name>
    <dbReference type="NCBI Taxonomy" id="173675"/>
    <lineage>
        <taxon>Bacteria</taxon>
        <taxon>Pseudomonadati</taxon>
        <taxon>Pseudomonadota</taxon>
        <taxon>Alphaproteobacteria</taxon>
        <taxon>Sphingomonadales</taxon>
        <taxon>Sphingomonadaceae</taxon>
        <taxon>Sphingopyxis</taxon>
    </lineage>
</organism>
<dbReference type="EMBL" id="NISJ01000002">
    <property type="protein sequence ID" value="OWR00148.1"/>
    <property type="molecule type" value="Genomic_DNA"/>
</dbReference>